<dbReference type="EMBL" id="SRLO01000587">
    <property type="protein sequence ID" value="TNN51289.1"/>
    <property type="molecule type" value="Genomic_DNA"/>
</dbReference>
<dbReference type="Proteomes" id="UP000314294">
    <property type="component" value="Unassembled WGS sequence"/>
</dbReference>
<dbReference type="AlphaFoldDB" id="A0A4Z2GD52"/>
<evidence type="ECO:0000313" key="2">
    <source>
        <dbReference type="EMBL" id="TNN51289.1"/>
    </source>
</evidence>
<comment type="caution">
    <text evidence="2">The sequence shown here is derived from an EMBL/GenBank/DDBJ whole genome shotgun (WGS) entry which is preliminary data.</text>
</comment>
<evidence type="ECO:0000313" key="3">
    <source>
        <dbReference type="Proteomes" id="UP000314294"/>
    </source>
</evidence>
<keyword evidence="3" id="KW-1185">Reference proteome</keyword>
<feature type="compositionally biased region" description="Polar residues" evidence="1">
    <location>
        <begin position="47"/>
        <end position="59"/>
    </location>
</feature>
<organism evidence="2 3">
    <name type="scientific">Liparis tanakae</name>
    <name type="common">Tanaka's snailfish</name>
    <dbReference type="NCBI Taxonomy" id="230148"/>
    <lineage>
        <taxon>Eukaryota</taxon>
        <taxon>Metazoa</taxon>
        <taxon>Chordata</taxon>
        <taxon>Craniata</taxon>
        <taxon>Vertebrata</taxon>
        <taxon>Euteleostomi</taxon>
        <taxon>Actinopterygii</taxon>
        <taxon>Neopterygii</taxon>
        <taxon>Teleostei</taxon>
        <taxon>Neoteleostei</taxon>
        <taxon>Acanthomorphata</taxon>
        <taxon>Eupercaria</taxon>
        <taxon>Perciformes</taxon>
        <taxon>Cottioidei</taxon>
        <taxon>Cottales</taxon>
        <taxon>Liparidae</taxon>
        <taxon>Liparis</taxon>
    </lineage>
</organism>
<reference evidence="2 3" key="1">
    <citation type="submission" date="2019-03" db="EMBL/GenBank/DDBJ databases">
        <title>First draft genome of Liparis tanakae, snailfish: a comprehensive survey of snailfish specific genes.</title>
        <authorList>
            <person name="Kim W."/>
            <person name="Song I."/>
            <person name="Jeong J.-H."/>
            <person name="Kim D."/>
            <person name="Kim S."/>
            <person name="Ryu S."/>
            <person name="Song J.Y."/>
            <person name="Lee S.K."/>
        </authorList>
    </citation>
    <scope>NUCLEOTIDE SEQUENCE [LARGE SCALE GENOMIC DNA]</scope>
    <source>
        <tissue evidence="2">Muscle</tissue>
    </source>
</reference>
<accession>A0A4Z2GD52</accession>
<evidence type="ECO:0000256" key="1">
    <source>
        <dbReference type="SAM" id="MobiDB-lite"/>
    </source>
</evidence>
<gene>
    <name evidence="2" type="ORF">EYF80_038507</name>
</gene>
<feature type="region of interest" description="Disordered" evidence="1">
    <location>
        <begin position="34"/>
        <end position="90"/>
    </location>
</feature>
<name>A0A4Z2GD52_9TELE</name>
<sequence>MLLNLKSVQQLRCYCLKSSVTLCPIPTLDTLFHASTPGASDRVPPLQGSNASQVSSLGNEQEAVNRPPPAATALGDPLTTGRVSGPFSSH</sequence>
<protein>
    <submittedName>
        <fullName evidence="2">Uncharacterized protein</fullName>
    </submittedName>
</protein>
<proteinExistence type="predicted"/>